<keyword evidence="6" id="KW-0067">ATP-binding</keyword>
<dbReference type="GO" id="GO:0006400">
    <property type="term" value="P:tRNA modification"/>
    <property type="evidence" value="ECO:0007669"/>
    <property type="project" value="UniProtKB-UniRule"/>
</dbReference>
<dbReference type="Gene3D" id="1.20.59.20">
    <property type="match status" value="1"/>
</dbReference>
<keyword evidence="3 8" id="KW-0436">Ligase</keyword>
<keyword evidence="5" id="KW-0547">Nucleotide-binding</keyword>
<dbReference type="GO" id="GO:0005524">
    <property type="term" value="F:ATP binding"/>
    <property type="evidence" value="ECO:0007669"/>
    <property type="project" value="UniProtKB-KW"/>
</dbReference>
<dbReference type="EC" id="6.3.4.19" evidence="8"/>
<reference evidence="10" key="1">
    <citation type="journal article" date="2011" name="J. Bacteriol.">
        <title>Genome sequence of the vertebrate gut symbiont Lactobacillus reuteri ATCC 53608.</title>
        <authorList>
            <person name="Heavens D."/>
            <person name="Tailford L.E."/>
            <person name="Crossman L."/>
            <person name="Jeffers F."/>
            <person name="Mackenzie D.A."/>
            <person name="Caccamo M."/>
            <person name="Juge N."/>
        </authorList>
    </citation>
    <scope>NUCLEOTIDE SEQUENCE [LARGE SCALE GENOMIC DNA]</scope>
    <source>
        <strain evidence="10">ATCC 53608</strain>
    </source>
</reference>
<gene>
    <name evidence="8" type="primary">tilS</name>
    <name evidence="10" type="ORF">LRATCC53608_0487</name>
</gene>
<evidence type="ECO:0000256" key="7">
    <source>
        <dbReference type="ARBA" id="ARBA00048539"/>
    </source>
</evidence>
<comment type="similarity">
    <text evidence="8">Belongs to the tRNA(Ile)-lysidine synthase family.</text>
</comment>
<dbReference type="Pfam" id="PF09179">
    <property type="entry name" value="TilS"/>
    <property type="match status" value="1"/>
</dbReference>
<dbReference type="InterPro" id="IPR011063">
    <property type="entry name" value="TilS/TtcA_N"/>
</dbReference>
<evidence type="ECO:0000256" key="5">
    <source>
        <dbReference type="ARBA" id="ARBA00022741"/>
    </source>
</evidence>
<evidence type="ECO:0000256" key="8">
    <source>
        <dbReference type="HAMAP-Rule" id="MF_01161"/>
    </source>
</evidence>
<evidence type="ECO:0000313" key="10">
    <source>
        <dbReference type="EMBL" id="CCC03238.1"/>
    </source>
</evidence>
<dbReference type="HAMAP" id="MF_01161">
    <property type="entry name" value="tRNA_Ile_lys_synt"/>
    <property type="match status" value="1"/>
</dbReference>
<reference evidence="10" key="2">
    <citation type="submission" date="2011-05" db="EMBL/GenBank/DDBJ databases">
        <authorList>
            <person name="Davey R."/>
        </authorList>
    </citation>
    <scope>NUCLEOTIDE SEQUENCE</scope>
    <source>
        <strain evidence="10">ATCC 53608</strain>
    </source>
</reference>
<evidence type="ECO:0000259" key="9">
    <source>
        <dbReference type="SMART" id="SM00977"/>
    </source>
</evidence>
<sequence>MVSVVAVVVDGANMTDLQQAFERHLVRSRFFATQDKVVVAVSTGVDSMVLLDLLQHLSSKNRPQIIVAHMNHELRKQSQLEERFIRQYCKQNDLKLAVAHWPQTLHPQTGVENAARQARYHFFQEVMKDNQAKILLTAHHQNDLAETMLMKMTRGGQLSQLVGIRDRRPFASGTLIRPLLPFSKQQLKKYALQHHLKWYEDKTNKDLNIQRNRFRHAIIPMLEKENPQLLSHLENYHQQLTDLLAWRDQAVADQLAACVDQQGRMILARLAKNKEIIRKEILRQWFNQQGMYDIKDQQLDELLQSLENKKKPQQTIKLPHQYILEKDYATCALKKLENPLENLQKPQDHVIKLEQWYQVDSIKLMAVSAEKSFFKDEEQVVSQWLAPDQFPLRLRQWRQKDRIRLKNGHHQLVKRVLINQKVSRKQRDQQMVLVDAHDEVVWIVNQKWSWFERPTGYQLTWQPCFIGIKNKEKKVNE</sequence>
<comment type="subcellular location">
    <subcellularLocation>
        <location evidence="1 8">Cytoplasm</location>
    </subcellularLocation>
</comment>
<dbReference type="SMART" id="SM00977">
    <property type="entry name" value="TilS_C"/>
    <property type="match status" value="1"/>
</dbReference>
<evidence type="ECO:0000256" key="3">
    <source>
        <dbReference type="ARBA" id="ARBA00022598"/>
    </source>
</evidence>
<dbReference type="EMBL" id="FR854362">
    <property type="protein sequence ID" value="CCC03238.1"/>
    <property type="molecule type" value="Genomic_DNA"/>
</dbReference>
<dbReference type="InterPro" id="IPR015262">
    <property type="entry name" value="tRNA_Ile_lys_synt_subst-bd"/>
</dbReference>
<dbReference type="CDD" id="cd01992">
    <property type="entry name" value="TilS_N"/>
    <property type="match status" value="1"/>
</dbReference>
<keyword evidence="4 8" id="KW-0819">tRNA processing</keyword>
<comment type="function">
    <text evidence="8">Ligates lysine onto the cytidine present at position 34 of the AUA codon-specific tRNA(Ile) that contains the anticodon CAU, in an ATP-dependent manner. Cytidine is converted to lysidine, thus changing the amino acid specificity of the tRNA from methionine to isoleucine.</text>
</comment>
<dbReference type="InterPro" id="IPR014729">
    <property type="entry name" value="Rossmann-like_a/b/a_fold"/>
</dbReference>
<comment type="caution">
    <text evidence="8">Lacks conserved residue(s) required for the propagation of feature annotation.</text>
</comment>
<keyword evidence="2 8" id="KW-0963">Cytoplasm</keyword>
<dbReference type="SUPFAM" id="SSF52402">
    <property type="entry name" value="Adenine nucleotide alpha hydrolases-like"/>
    <property type="match status" value="1"/>
</dbReference>
<organism evidence="10">
    <name type="scientific">Limosilactobacillus reuteri subsp. suis (strain ATCC 53608 / LMG 31752 / 1063)</name>
    <name type="common">Lactobacillus reuteri</name>
    <dbReference type="NCBI Taxonomy" id="927703"/>
    <lineage>
        <taxon>Bacteria</taxon>
        <taxon>Bacillati</taxon>
        <taxon>Bacillota</taxon>
        <taxon>Bacilli</taxon>
        <taxon>Lactobacillales</taxon>
        <taxon>Lactobacillaceae</taxon>
        <taxon>Limosilactobacillus</taxon>
    </lineage>
</organism>
<dbReference type="InterPro" id="IPR012796">
    <property type="entry name" value="Lysidine-tRNA-synth_C"/>
</dbReference>
<dbReference type="HOGENOM" id="CLU_018869_0_2_9"/>
<dbReference type="NCBIfam" id="TIGR02432">
    <property type="entry name" value="lysidine_TilS_N"/>
    <property type="match status" value="1"/>
</dbReference>
<dbReference type="PANTHER" id="PTHR43033:SF1">
    <property type="entry name" value="TRNA(ILE)-LYSIDINE SYNTHASE-RELATED"/>
    <property type="match status" value="1"/>
</dbReference>
<comment type="catalytic activity">
    <reaction evidence="7 8">
        <text>cytidine(34) in tRNA(Ile2) + L-lysine + ATP = lysidine(34) in tRNA(Ile2) + AMP + diphosphate + H(+)</text>
        <dbReference type="Rhea" id="RHEA:43744"/>
        <dbReference type="Rhea" id="RHEA-COMP:10625"/>
        <dbReference type="Rhea" id="RHEA-COMP:10670"/>
        <dbReference type="ChEBI" id="CHEBI:15378"/>
        <dbReference type="ChEBI" id="CHEBI:30616"/>
        <dbReference type="ChEBI" id="CHEBI:32551"/>
        <dbReference type="ChEBI" id="CHEBI:33019"/>
        <dbReference type="ChEBI" id="CHEBI:82748"/>
        <dbReference type="ChEBI" id="CHEBI:83665"/>
        <dbReference type="ChEBI" id="CHEBI:456215"/>
        <dbReference type="EC" id="6.3.4.19"/>
    </reaction>
</comment>
<evidence type="ECO:0000256" key="2">
    <source>
        <dbReference type="ARBA" id="ARBA00022490"/>
    </source>
</evidence>
<evidence type="ECO:0000256" key="4">
    <source>
        <dbReference type="ARBA" id="ARBA00022694"/>
    </source>
</evidence>
<proteinExistence type="inferred from homology"/>
<name>F8KCQ9_LIMR5</name>
<dbReference type="GO" id="GO:0032267">
    <property type="term" value="F:tRNA(Ile)-lysidine synthase activity"/>
    <property type="evidence" value="ECO:0007669"/>
    <property type="project" value="UniProtKB-EC"/>
</dbReference>
<dbReference type="InterPro" id="IPR012094">
    <property type="entry name" value="tRNA_Ile_lys_synt"/>
</dbReference>
<feature type="domain" description="Lysidine-tRNA(Ile) synthetase C-terminal" evidence="9">
    <location>
        <begin position="392"/>
        <end position="461"/>
    </location>
</feature>
<evidence type="ECO:0000256" key="6">
    <source>
        <dbReference type="ARBA" id="ARBA00022840"/>
    </source>
</evidence>
<evidence type="ECO:0000256" key="1">
    <source>
        <dbReference type="ARBA" id="ARBA00004496"/>
    </source>
</evidence>
<dbReference type="Gene3D" id="3.40.50.620">
    <property type="entry name" value="HUPs"/>
    <property type="match status" value="1"/>
</dbReference>
<dbReference type="Pfam" id="PF11734">
    <property type="entry name" value="TilS_C"/>
    <property type="match status" value="1"/>
</dbReference>
<protein>
    <recommendedName>
        <fullName evidence="8">tRNA(Ile)-lysidine synthase</fullName>
        <ecNumber evidence="8">6.3.4.19</ecNumber>
    </recommendedName>
    <alternativeName>
        <fullName evidence="8">tRNA(Ile)-2-lysyl-cytidine synthase</fullName>
    </alternativeName>
    <alternativeName>
        <fullName evidence="8">tRNA(Ile)-lysidine synthetase</fullName>
    </alternativeName>
</protein>
<dbReference type="GO" id="GO:0005737">
    <property type="term" value="C:cytoplasm"/>
    <property type="evidence" value="ECO:0007669"/>
    <property type="project" value="UniProtKB-SubCell"/>
</dbReference>
<dbReference type="Pfam" id="PF01171">
    <property type="entry name" value="ATP_bind_3"/>
    <property type="match status" value="1"/>
</dbReference>
<dbReference type="PANTHER" id="PTHR43033">
    <property type="entry name" value="TRNA(ILE)-LYSIDINE SYNTHASE-RELATED"/>
    <property type="match status" value="1"/>
</dbReference>
<dbReference type="AlphaFoldDB" id="F8KCQ9"/>
<dbReference type="SUPFAM" id="SSF56037">
    <property type="entry name" value="PheT/TilS domain"/>
    <property type="match status" value="1"/>
</dbReference>
<dbReference type="InterPro" id="IPR012795">
    <property type="entry name" value="tRNA_Ile_lys_synt_N"/>
</dbReference>
<accession>F8KCQ9</accession>